<sequence length="167" mass="19046">MKRFTGLIAKTARGIYIKGLEFDDLVQIGRLSIIKAVNMFDPSKGKSFTGYVKNAIIKNFYYLIRGTAKTASYCSLNSLNSEGIEIIECLVSEENVEEQIIESEQAAALHRALRELSEKEREIIEWFYIKDKALGQYAEEKGIAYRTAIDRKKRALEKLKNILTGRN</sequence>
<dbReference type="GO" id="GO:0003677">
    <property type="term" value="F:DNA binding"/>
    <property type="evidence" value="ECO:0007669"/>
    <property type="project" value="UniProtKB-KW"/>
</dbReference>
<gene>
    <name evidence="6" type="primary">sigE_4</name>
    <name evidence="6" type="ORF">CLMAG_16640</name>
</gene>
<keyword evidence="3" id="KW-0238">DNA-binding</keyword>
<dbReference type="PANTHER" id="PTHR30385">
    <property type="entry name" value="SIGMA FACTOR F FLAGELLAR"/>
    <property type="match status" value="1"/>
</dbReference>
<keyword evidence="2" id="KW-0731">Sigma factor</keyword>
<keyword evidence="1" id="KW-0805">Transcription regulation</keyword>
<dbReference type="InterPro" id="IPR036388">
    <property type="entry name" value="WH-like_DNA-bd_sf"/>
</dbReference>
<protein>
    <submittedName>
        <fullName evidence="6">RNA polymerase sigma-E factor</fullName>
    </submittedName>
</protein>
<evidence type="ECO:0000313" key="7">
    <source>
        <dbReference type="Proteomes" id="UP000076603"/>
    </source>
</evidence>
<dbReference type="GO" id="GO:0016987">
    <property type="term" value="F:sigma factor activity"/>
    <property type="evidence" value="ECO:0007669"/>
    <property type="project" value="UniProtKB-KW"/>
</dbReference>
<comment type="caution">
    <text evidence="6">The sequence shown here is derived from an EMBL/GenBank/DDBJ whole genome shotgun (WGS) entry which is preliminary data.</text>
</comment>
<dbReference type="AlphaFoldDB" id="A0A161WXU0"/>
<reference evidence="6 7" key="1">
    <citation type="submission" date="2016-04" db="EMBL/GenBank/DDBJ databases">
        <title>Genome sequence of Clostridium magnum DSM 2767.</title>
        <authorList>
            <person name="Poehlein A."/>
            <person name="Uhlig R."/>
            <person name="Fischer R."/>
            <person name="Bahl H."/>
            <person name="Daniel R."/>
        </authorList>
    </citation>
    <scope>NUCLEOTIDE SEQUENCE [LARGE SCALE GENOMIC DNA]</scope>
    <source>
        <strain evidence="6 7">DSM 2767</strain>
    </source>
</reference>
<dbReference type="Gene3D" id="1.10.10.10">
    <property type="entry name" value="Winged helix-like DNA-binding domain superfamily/Winged helix DNA-binding domain"/>
    <property type="match status" value="1"/>
</dbReference>
<dbReference type="EMBL" id="LWAE01000002">
    <property type="protein sequence ID" value="KZL91858.1"/>
    <property type="molecule type" value="Genomic_DNA"/>
</dbReference>
<proteinExistence type="predicted"/>
<evidence type="ECO:0000256" key="3">
    <source>
        <dbReference type="ARBA" id="ARBA00023125"/>
    </source>
</evidence>
<dbReference type="Pfam" id="PF04542">
    <property type="entry name" value="Sigma70_r2"/>
    <property type="match status" value="1"/>
</dbReference>
<dbReference type="InterPro" id="IPR013325">
    <property type="entry name" value="RNA_pol_sigma_r2"/>
</dbReference>
<dbReference type="PANTHER" id="PTHR30385:SF4">
    <property type="entry name" value="RNA POLYMERASE SIGMA-E FACTOR"/>
    <property type="match status" value="1"/>
</dbReference>
<evidence type="ECO:0000256" key="1">
    <source>
        <dbReference type="ARBA" id="ARBA00023015"/>
    </source>
</evidence>
<accession>A0A161WXU0</accession>
<keyword evidence="4" id="KW-0804">Transcription</keyword>
<dbReference type="GO" id="GO:0006352">
    <property type="term" value="P:DNA-templated transcription initiation"/>
    <property type="evidence" value="ECO:0007669"/>
    <property type="project" value="InterPro"/>
</dbReference>
<dbReference type="InterPro" id="IPR014284">
    <property type="entry name" value="RNA_pol_sigma-70_dom"/>
</dbReference>
<dbReference type="SUPFAM" id="SSF88946">
    <property type="entry name" value="Sigma2 domain of RNA polymerase sigma factors"/>
    <property type="match status" value="1"/>
</dbReference>
<dbReference type="InterPro" id="IPR013324">
    <property type="entry name" value="RNA_pol_sigma_r3/r4-like"/>
</dbReference>
<evidence type="ECO:0000256" key="4">
    <source>
        <dbReference type="ARBA" id="ARBA00023163"/>
    </source>
</evidence>
<evidence type="ECO:0000259" key="5">
    <source>
        <dbReference type="Pfam" id="PF04542"/>
    </source>
</evidence>
<evidence type="ECO:0000256" key="2">
    <source>
        <dbReference type="ARBA" id="ARBA00023082"/>
    </source>
</evidence>
<dbReference type="InterPro" id="IPR007627">
    <property type="entry name" value="RNA_pol_sigma70_r2"/>
</dbReference>
<feature type="domain" description="RNA polymerase sigma-70 region 2" evidence="5">
    <location>
        <begin position="3"/>
        <end position="66"/>
    </location>
</feature>
<name>A0A161WXU0_9CLOT</name>
<dbReference type="SUPFAM" id="SSF88659">
    <property type="entry name" value="Sigma3 and sigma4 domains of RNA polymerase sigma factors"/>
    <property type="match status" value="1"/>
</dbReference>
<dbReference type="Proteomes" id="UP000076603">
    <property type="component" value="Unassembled WGS sequence"/>
</dbReference>
<dbReference type="Gene3D" id="1.10.1740.10">
    <property type="match status" value="1"/>
</dbReference>
<evidence type="ECO:0000313" key="6">
    <source>
        <dbReference type="EMBL" id="KZL91858.1"/>
    </source>
</evidence>
<dbReference type="NCBIfam" id="TIGR02937">
    <property type="entry name" value="sigma70-ECF"/>
    <property type="match status" value="1"/>
</dbReference>
<keyword evidence="7" id="KW-1185">Reference proteome</keyword>
<dbReference type="PATRIC" id="fig|1121326.3.peg.1640"/>
<organism evidence="6 7">
    <name type="scientific">Clostridium magnum DSM 2767</name>
    <dbReference type="NCBI Taxonomy" id="1121326"/>
    <lineage>
        <taxon>Bacteria</taxon>
        <taxon>Bacillati</taxon>
        <taxon>Bacillota</taxon>
        <taxon>Clostridia</taxon>
        <taxon>Eubacteriales</taxon>
        <taxon>Clostridiaceae</taxon>
        <taxon>Clostridium</taxon>
    </lineage>
</organism>
<dbReference type="STRING" id="1121326.CLMAG_16640"/>